<keyword evidence="6" id="KW-0732">Signal</keyword>
<feature type="domain" description="J" evidence="7">
    <location>
        <begin position="26"/>
        <end position="105"/>
    </location>
</feature>
<evidence type="ECO:0000256" key="5">
    <source>
        <dbReference type="ARBA" id="ARBA00023288"/>
    </source>
</evidence>
<protein>
    <recommendedName>
        <fullName evidence="7">J domain-containing protein</fullName>
    </recommendedName>
</protein>
<evidence type="ECO:0000313" key="9">
    <source>
        <dbReference type="Proteomes" id="UP000030755"/>
    </source>
</evidence>
<evidence type="ECO:0000256" key="4">
    <source>
        <dbReference type="ARBA" id="ARBA00023186"/>
    </source>
</evidence>
<comment type="subcellular location">
    <subcellularLocation>
        <location evidence="1">Membrane</location>
        <topology evidence="1">Lipid-anchor</topology>
    </subcellularLocation>
</comment>
<name>A0A075AUE4_ROZAC</name>
<dbReference type="PANTHER" id="PTHR44027:SF7">
    <property type="entry name" value="DNAJ HOMOLOG SUBFAMILY C MEMBER 5 HOMOLOG"/>
    <property type="match status" value="1"/>
</dbReference>
<feature type="signal peptide" evidence="6">
    <location>
        <begin position="1"/>
        <end position="18"/>
    </location>
</feature>
<evidence type="ECO:0000256" key="1">
    <source>
        <dbReference type="ARBA" id="ARBA00004635"/>
    </source>
</evidence>
<dbReference type="Pfam" id="PF00226">
    <property type="entry name" value="DnaJ"/>
    <property type="match status" value="1"/>
</dbReference>
<evidence type="ECO:0000259" key="7">
    <source>
        <dbReference type="PROSITE" id="PS50076"/>
    </source>
</evidence>
<dbReference type="SUPFAM" id="SSF46565">
    <property type="entry name" value="Chaperone J-domain"/>
    <property type="match status" value="1"/>
</dbReference>
<dbReference type="SMART" id="SM00271">
    <property type="entry name" value="DnaJ"/>
    <property type="match status" value="1"/>
</dbReference>
<dbReference type="OrthoDB" id="10250354at2759"/>
<keyword evidence="5" id="KW-0449">Lipoprotein</keyword>
<proteinExistence type="predicted"/>
<sequence length="235" mass="27310">MQYSFFLCTIFFIFSSYCVYNDELDKAYKILNLAPPVTEKDLASSYRALALKYHPDKNNSEEASQKMKEINNARSIVAKHLDKPELPESVGLFAEDLNRIYDFRVVTVTLDQLFHRKTITENGFSVKVPYDALSIWKRKFILEGSLVVEFRLSTWYGEKFHINDFNIVADREISCFVDPGSDTKDAISLDNDNLKTKQEGNYTIFEGLGLNRPVFNDAERKFEFKRADLWVPRKI</sequence>
<keyword evidence="4" id="KW-0143">Chaperone</keyword>
<keyword evidence="9" id="KW-1185">Reference proteome</keyword>
<dbReference type="EMBL" id="KE561022">
    <property type="protein sequence ID" value="EPZ33888.1"/>
    <property type="molecule type" value="Genomic_DNA"/>
</dbReference>
<organism evidence="8 9">
    <name type="scientific">Rozella allomycis (strain CSF55)</name>
    <dbReference type="NCBI Taxonomy" id="988480"/>
    <lineage>
        <taxon>Eukaryota</taxon>
        <taxon>Fungi</taxon>
        <taxon>Fungi incertae sedis</taxon>
        <taxon>Cryptomycota</taxon>
        <taxon>Cryptomycota incertae sedis</taxon>
        <taxon>Rozella</taxon>
    </lineage>
</organism>
<feature type="chain" id="PRO_5001705806" description="J domain-containing protein" evidence="6">
    <location>
        <begin position="19"/>
        <end position="235"/>
    </location>
</feature>
<keyword evidence="3" id="KW-0564">Palmitate</keyword>
<dbReference type="AlphaFoldDB" id="A0A075AUE4"/>
<evidence type="ECO:0000256" key="3">
    <source>
        <dbReference type="ARBA" id="ARBA00023139"/>
    </source>
</evidence>
<dbReference type="Gene3D" id="1.10.287.110">
    <property type="entry name" value="DnaJ domain"/>
    <property type="match status" value="1"/>
</dbReference>
<accession>A0A075AUE4</accession>
<dbReference type="GO" id="GO:0005737">
    <property type="term" value="C:cytoplasm"/>
    <property type="evidence" value="ECO:0007669"/>
    <property type="project" value="UniProtKB-ARBA"/>
</dbReference>
<keyword evidence="2" id="KW-0472">Membrane</keyword>
<dbReference type="GO" id="GO:0016020">
    <property type="term" value="C:membrane"/>
    <property type="evidence" value="ECO:0007669"/>
    <property type="project" value="UniProtKB-SubCell"/>
</dbReference>
<dbReference type="PANTHER" id="PTHR44027">
    <property type="entry name" value="DNAJ HOMOLOG SUBFAMILY C MEMBER 5 HOMOLOG"/>
    <property type="match status" value="1"/>
</dbReference>
<dbReference type="HOGENOM" id="CLU_1180782_0_0_1"/>
<dbReference type="Proteomes" id="UP000030755">
    <property type="component" value="Unassembled WGS sequence"/>
</dbReference>
<evidence type="ECO:0000256" key="2">
    <source>
        <dbReference type="ARBA" id="ARBA00023136"/>
    </source>
</evidence>
<gene>
    <name evidence="8" type="ORF">O9G_002451</name>
</gene>
<dbReference type="CDD" id="cd06257">
    <property type="entry name" value="DnaJ"/>
    <property type="match status" value="1"/>
</dbReference>
<dbReference type="PROSITE" id="PS50076">
    <property type="entry name" value="DNAJ_2"/>
    <property type="match status" value="1"/>
</dbReference>
<dbReference type="STRING" id="988480.A0A075AUE4"/>
<reference evidence="8 9" key="1">
    <citation type="journal article" date="2013" name="Curr. Biol.">
        <title>Shared signatures of parasitism and phylogenomics unite Cryptomycota and microsporidia.</title>
        <authorList>
            <person name="James T.Y."/>
            <person name="Pelin A."/>
            <person name="Bonen L."/>
            <person name="Ahrendt S."/>
            <person name="Sain D."/>
            <person name="Corradi N."/>
            <person name="Stajich J.E."/>
        </authorList>
    </citation>
    <scope>NUCLEOTIDE SEQUENCE [LARGE SCALE GENOMIC DNA]</scope>
    <source>
        <strain evidence="8 9">CSF55</strain>
    </source>
</reference>
<evidence type="ECO:0000256" key="6">
    <source>
        <dbReference type="SAM" id="SignalP"/>
    </source>
</evidence>
<dbReference type="InterPro" id="IPR001623">
    <property type="entry name" value="DnaJ_domain"/>
</dbReference>
<dbReference type="InterPro" id="IPR036869">
    <property type="entry name" value="J_dom_sf"/>
</dbReference>
<dbReference type="InterPro" id="IPR051434">
    <property type="entry name" value="DnaJ_C_subfamily_member5"/>
</dbReference>
<dbReference type="PRINTS" id="PR00625">
    <property type="entry name" value="JDOMAIN"/>
</dbReference>
<evidence type="ECO:0000313" key="8">
    <source>
        <dbReference type="EMBL" id="EPZ33888.1"/>
    </source>
</evidence>